<dbReference type="Pfam" id="PF06985">
    <property type="entry name" value="HET"/>
    <property type="match status" value="1"/>
</dbReference>
<accession>A0A6A5VN95</accession>
<sequence>MQARRGLTLMNLARRAHHDTARTVAAVPPSTYQTGLLHELLLHHILLVRPVGLPICPHLFQAKGSGTKGIRTYDCSWVKRTAWTSGREVVAPHRPASRDGYLQLCEVEVEMRSSQGHRPMEEKISLTAMKSSRMEQHLTGIPFPQLSKPVQDAVVITRSLNVRYLWIDSLCIIQDDKDDWANEAPRMGELYSRYFLERLPQEESINIPYFTLNKNEHRKGKFRPIFEPLGRRGWVLQEWALARRRIVHFTTKGMMWACRQVLAAVEGIARMMQRDRIDQYVDGVWAGDLPQQLFWVAREATRPQELQVFPSWSWASTQGPLVMMVPKRVRADKISKRCEFELKDTFTLAVRGLAKKCIVKKVELSLGSTVKLPPFEKFVGSGSVSSMQYLLIYPKISYDLLDFQTREVVGFAILNDAGTSEMGQSSGPGGEDPIFLNLLLKAPSEGAQTFQRIGVGFIVDQEVFQGDDDEYLAIA</sequence>
<dbReference type="OrthoDB" id="5347061at2759"/>
<dbReference type="EMBL" id="ML976661">
    <property type="protein sequence ID" value="KAF1978178.1"/>
    <property type="molecule type" value="Genomic_DNA"/>
</dbReference>
<keyword evidence="3" id="KW-1185">Reference proteome</keyword>
<evidence type="ECO:0000313" key="3">
    <source>
        <dbReference type="Proteomes" id="UP000800036"/>
    </source>
</evidence>
<evidence type="ECO:0000313" key="2">
    <source>
        <dbReference type="EMBL" id="KAF1978178.1"/>
    </source>
</evidence>
<dbReference type="PANTHER" id="PTHR33112:SF10">
    <property type="entry name" value="TOL"/>
    <property type="match status" value="1"/>
</dbReference>
<dbReference type="PANTHER" id="PTHR33112">
    <property type="entry name" value="DOMAIN PROTEIN, PUTATIVE-RELATED"/>
    <property type="match status" value="1"/>
</dbReference>
<proteinExistence type="predicted"/>
<dbReference type="AlphaFoldDB" id="A0A6A5VN95"/>
<dbReference type="Proteomes" id="UP000800036">
    <property type="component" value="Unassembled WGS sequence"/>
</dbReference>
<feature type="domain" description="Heterokaryon incompatibility" evidence="1">
    <location>
        <begin position="143"/>
        <end position="193"/>
    </location>
</feature>
<protein>
    <recommendedName>
        <fullName evidence="1">Heterokaryon incompatibility domain-containing protein</fullName>
    </recommendedName>
</protein>
<gene>
    <name evidence="2" type="ORF">BU23DRAFT_564438</name>
</gene>
<dbReference type="InterPro" id="IPR010730">
    <property type="entry name" value="HET"/>
</dbReference>
<name>A0A6A5VN95_9PLEO</name>
<reference evidence="2" key="1">
    <citation type="journal article" date="2020" name="Stud. Mycol.">
        <title>101 Dothideomycetes genomes: a test case for predicting lifestyles and emergence of pathogens.</title>
        <authorList>
            <person name="Haridas S."/>
            <person name="Albert R."/>
            <person name="Binder M."/>
            <person name="Bloem J."/>
            <person name="Labutti K."/>
            <person name="Salamov A."/>
            <person name="Andreopoulos B."/>
            <person name="Baker S."/>
            <person name="Barry K."/>
            <person name="Bills G."/>
            <person name="Bluhm B."/>
            <person name="Cannon C."/>
            <person name="Castanera R."/>
            <person name="Culley D."/>
            <person name="Daum C."/>
            <person name="Ezra D."/>
            <person name="Gonzalez J."/>
            <person name="Henrissat B."/>
            <person name="Kuo A."/>
            <person name="Liang C."/>
            <person name="Lipzen A."/>
            <person name="Lutzoni F."/>
            <person name="Magnuson J."/>
            <person name="Mondo S."/>
            <person name="Nolan M."/>
            <person name="Ohm R."/>
            <person name="Pangilinan J."/>
            <person name="Park H.-J."/>
            <person name="Ramirez L."/>
            <person name="Alfaro M."/>
            <person name="Sun H."/>
            <person name="Tritt A."/>
            <person name="Yoshinaga Y."/>
            <person name="Zwiers L.-H."/>
            <person name="Turgeon B."/>
            <person name="Goodwin S."/>
            <person name="Spatafora J."/>
            <person name="Crous P."/>
            <person name="Grigoriev I."/>
        </authorList>
    </citation>
    <scope>NUCLEOTIDE SEQUENCE</scope>
    <source>
        <strain evidence="2">CBS 107.79</strain>
    </source>
</reference>
<organism evidence="2 3">
    <name type="scientific">Bimuria novae-zelandiae CBS 107.79</name>
    <dbReference type="NCBI Taxonomy" id="1447943"/>
    <lineage>
        <taxon>Eukaryota</taxon>
        <taxon>Fungi</taxon>
        <taxon>Dikarya</taxon>
        <taxon>Ascomycota</taxon>
        <taxon>Pezizomycotina</taxon>
        <taxon>Dothideomycetes</taxon>
        <taxon>Pleosporomycetidae</taxon>
        <taxon>Pleosporales</taxon>
        <taxon>Massarineae</taxon>
        <taxon>Didymosphaeriaceae</taxon>
        <taxon>Bimuria</taxon>
    </lineage>
</organism>
<evidence type="ECO:0000259" key="1">
    <source>
        <dbReference type="Pfam" id="PF06985"/>
    </source>
</evidence>